<comment type="caution">
    <text evidence="1">The sequence shown here is derived from an EMBL/GenBank/DDBJ whole genome shotgun (WGS) entry which is preliminary data.</text>
</comment>
<name>A0ACB8TAQ4_9AGAM</name>
<accession>A0ACB8TAQ4</accession>
<dbReference type="EMBL" id="MU277195">
    <property type="protein sequence ID" value="KAI0065395.1"/>
    <property type="molecule type" value="Genomic_DNA"/>
</dbReference>
<evidence type="ECO:0000313" key="2">
    <source>
        <dbReference type="Proteomes" id="UP000814140"/>
    </source>
</evidence>
<gene>
    <name evidence="1" type="ORF">BV25DRAFT_1821795</name>
</gene>
<protein>
    <submittedName>
        <fullName evidence="1">Uncharacterized protein</fullName>
    </submittedName>
</protein>
<proteinExistence type="predicted"/>
<reference evidence="1" key="1">
    <citation type="submission" date="2021-03" db="EMBL/GenBank/DDBJ databases">
        <authorList>
            <consortium name="DOE Joint Genome Institute"/>
            <person name="Ahrendt S."/>
            <person name="Looney B.P."/>
            <person name="Miyauchi S."/>
            <person name="Morin E."/>
            <person name="Drula E."/>
            <person name="Courty P.E."/>
            <person name="Chicoki N."/>
            <person name="Fauchery L."/>
            <person name="Kohler A."/>
            <person name="Kuo A."/>
            <person name="Labutti K."/>
            <person name="Pangilinan J."/>
            <person name="Lipzen A."/>
            <person name="Riley R."/>
            <person name="Andreopoulos W."/>
            <person name="He G."/>
            <person name="Johnson J."/>
            <person name="Barry K.W."/>
            <person name="Grigoriev I.V."/>
            <person name="Nagy L."/>
            <person name="Hibbett D."/>
            <person name="Henrissat B."/>
            <person name="Matheny P.B."/>
            <person name="Labbe J."/>
            <person name="Martin F."/>
        </authorList>
    </citation>
    <scope>NUCLEOTIDE SEQUENCE</scope>
    <source>
        <strain evidence="1">HHB10654</strain>
    </source>
</reference>
<sequence>MAWWNPSWLSFPSIDLPLPSGIQRRFISFILKRSLGHLLKPGQLDVQQIDSQIGSGYVQVRDLELDYDAINTLLAGLPVQLHDGSISSVTARIPWPNPLTANVGLSIQSLHLTFHLVPHEVEAPADLSANLADSVVSVAESFMHHELTPREEATLRESFHPDLAASSPNSHENIPGGLDQFVTAEGELPPDMDPAGVSIFATMIERLLSRFEFDAADTSITIVHPGHSSFTFKASEIRYGKDAADHPPPKGLEAGETRAVMMAGAEVTCCDLTPVGANSTASGAYSASLSTVESLSTTRPWNESTQSPIDPFLPSPPLPQSPSSGHSDSDIDDDTHLLMSQSLASLPPPPWPTSRPPRPSSPASTVASSMFQSAISTVQELPETVLEQVPETNHESTAHDRRSEGSPRGNETFAEERCQGPTDLPHEKLISFASDPIVVWLTTSALPTESVRPSPSSPPTSPSTDVPSNDPTHNDHPPAGQIRIAVSVPVIACALRAWQLCRIMDMVDTLGSGLSSRSSSPPKPRTQNTSSGFIVPTLSMLDQVEIDVHMRGLACLFLPARVLTDLQKKADAKSTNLDAFFAHPLLPPKLSSGYVRLLIDNVNASASIFTTVSRSSLSTKATSKARPADRQPKLSAAEMVYKTVTTALVSVADISIFAFYKPSTTAMGTDDVRDGSDLNVVPILITDPQLSSQYEPEHLLPPTLADGPNAGPKAPPELPVFDVVDWTSPSHHASQPKLSLWRVKAVRRHRHGHNPSVDATVVPSSPGKASPRPLQQALPSEPSTPAVTVKVALSSSTGGRVDEPLDSSSDVDVDFAPLHVLLDLGAILDNEQKTSHSQALAFLEELTSRKPERGQDARDPNDMDDSGDDSVDLDREDEEASTPPATPIRQRALRLQEQQKERERERRRLERLVLEDLDLSMDYRQHKHDPKLNTKTLQKRQSKSARDTIARISVRFPMIRTQIRCPPPLTRYPRSGALIIDIHKIALSSRPPPLTSQRIRFAGGDDTPSRPVEAGVTHLLSADLRRVVVSCTLAGSDTATSLLSLGSPAVAETTYRHTSGEDFGTSLLPRAATVSVTRNISSNRTKADAGPVAAVVVAIDIPSIHLVMSKPVFDGLQLWADDVSQFMERTSALASSERTSRDPSLIGSRFFVQPKRGSQDTDTTTASSVRETKPVTGETVFKVTVSEVFLRVLLDRETKGTLTSIKPLDILASDIDALLELKPEGKDETVFTLSVMDVLVVDRASSSPLPFLTLTAPRSLLTTSRPLIKLRFISLVVPESTAKESRVKLTLTGFTYNVMPDLQWLTALTIFAKPPPGAFESVVPSERTQVAVKVVDGSIRMFAPNHPGAIVVYLGELEFSTDLVGDSPETSFIISVSSLGAFLTDDNGATIRSPSNSRPSSTKGITHWRKLGYALICEISDLNLVIKRVEGSPSKSDVIVDGVTLRVHLCADTGAVLGAFFADLGSAFGSGAEKIEHSSGIEAKKPTDVSAKQGSASQMMSSIDHHAFHRVPEVGAAPDMIYDDLPSNLDYLDESFGAAAGLREYDDEDLEFDDQYVPDNVETDDPSVVSRVGGETIRVLQPQGIQLVANYFNTLPALTEEIPRLGEVRDGVRVHNGDVTLFLYEGYDWASTRRNIEHEVKEMKRRLAKIRQLVANGQTLDPEVDETSTLLYNSIYVGLGQDADEMEPKALIAAIDEELKDDIETESVSSWQSLQPPLPGKPTPPPVRLHGQRLTRARGPSIEFRLLGLGAEVEQYLPDEDFVSRTFATVKDVEILDHVKTSTWRKFLTALRSDSRGNVRETGSNMVRIELRTVRPVPGNPEEEARLKAKILPLRLHVDQDALDFLKKFFSFKDPNETPSSTPPKEIYLQRAEVFPVGLKLDYKPRRVDYRALRDGKTIELMNFFHFDGAEMTLRHITLSGVTGWPRFFDTLNDLWTPDVKATQLADVISGVAPIRSVVNVGSGVADLVLLPIAQYRKDGRVVRGVQKGTKAFVRSTAMEAVKLGARLATGTQVILEQTENVLGSQFNETVFAETVTSDSDEADPESDWNGDRTLADPISKYAEQPMDLTEGFQSAYASLRRNFNSAAQTILAVPMEVYERSGNEGPVRAVIRAVPIAVLKPMIGASEAVSKALLGLHNSMDPEVRYENEAKYKHR</sequence>
<evidence type="ECO:0000313" key="1">
    <source>
        <dbReference type="EMBL" id="KAI0065395.1"/>
    </source>
</evidence>
<dbReference type="Proteomes" id="UP000814140">
    <property type="component" value="Unassembled WGS sequence"/>
</dbReference>
<keyword evidence="2" id="KW-1185">Reference proteome</keyword>
<reference evidence="1" key="2">
    <citation type="journal article" date="2022" name="New Phytol.">
        <title>Evolutionary transition to the ectomycorrhizal habit in the genomes of a hyperdiverse lineage of mushroom-forming fungi.</title>
        <authorList>
            <person name="Looney B."/>
            <person name="Miyauchi S."/>
            <person name="Morin E."/>
            <person name="Drula E."/>
            <person name="Courty P.E."/>
            <person name="Kohler A."/>
            <person name="Kuo A."/>
            <person name="LaButti K."/>
            <person name="Pangilinan J."/>
            <person name="Lipzen A."/>
            <person name="Riley R."/>
            <person name="Andreopoulos W."/>
            <person name="He G."/>
            <person name="Johnson J."/>
            <person name="Nolan M."/>
            <person name="Tritt A."/>
            <person name="Barry K.W."/>
            <person name="Grigoriev I.V."/>
            <person name="Nagy L.G."/>
            <person name="Hibbett D."/>
            <person name="Henrissat B."/>
            <person name="Matheny P.B."/>
            <person name="Labbe J."/>
            <person name="Martin F.M."/>
        </authorList>
    </citation>
    <scope>NUCLEOTIDE SEQUENCE</scope>
    <source>
        <strain evidence="1">HHB10654</strain>
    </source>
</reference>
<organism evidence="1 2">
    <name type="scientific">Artomyces pyxidatus</name>
    <dbReference type="NCBI Taxonomy" id="48021"/>
    <lineage>
        <taxon>Eukaryota</taxon>
        <taxon>Fungi</taxon>
        <taxon>Dikarya</taxon>
        <taxon>Basidiomycota</taxon>
        <taxon>Agaricomycotina</taxon>
        <taxon>Agaricomycetes</taxon>
        <taxon>Russulales</taxon>
        <taxon>Auriscalpiaceae</taxon>
        <taxon>Artomyces</taxon>
    </lineage>
</organism>